<keyword evidence="5" id="KW-1185">Reference proteome</keyword>
<dbReference type="AlphaFoldDB" id="A0A1D7TZM9"/>
<accession>A0A1D7TZM9</accession>
<dbReference type="SUPFAM" id="SSF51735">
    <property type="entry name" value="NAD(P)-binding Rossmann-fold domains"/>
    <property type="match status" value="1"/>
</dbReference>
<dbReference type="OrthoDB" id="9789398at2"/>
<dbReference type="RefSeq" id="WP_069689796.1">
    <property type="nucleotide sequence ID" value="NZ_CP017147.1"/>
</dbReference>
<dbReference type="InterPro" id="IPR036291">
    <property type="entry name" value="NAD(P)-bd_dom_sf"/>
</dbReference>
<comment type="similarity">
    <text evidence="1">Belongs to the short-chain dehydrogenases/reductases (SDR) family.</text>
</comment>
<dbReference type="Pfam" id="PF13561">
    <property type="entry name" value="adh_short_C2"/>
    <property type="match status" value="1"/>
</dbReference>
<evidence type="ECO:0000313" key="5">
    <source>
        <dbReference type="Proteomes" id="UP000094969"/>
    </source>
</evidence>
<dbReference type="PRINTS" id="PR00080">
    <property type="entry name" value="SDRFAMILY"/>
</dbReference>
<dbReference type="STRING" id="1526658.BHK69_08990"/>
<dbReference type="InterPro" id="IPR020904">
    <property type="entry name" value="Sc_DH/Rdtase_CS"/>
</dbReference>
<evidence type="ECO:0000259" key="3">
    <source>
        <dbReference type="SMART" id="SM00822"/>
    </source>
</evidence>
<dbReference type="Proteomes" id="UP000094969">
    <property type="component" value="Chromosome"/>
</dbReference>
<dbReference type="KEGG" id="bvv:BHK69_08990"/>
<name>A0A1D7TZM9_9HYPH</name>
<dbReference type="PANTHER" id="PTHR43639">
    <property type="entry name" value="OXIDOREDUCTASE, SHORT-CHAIN DEHYDROGENASE/REDUCTASE FAMILY (AFU_ORTHOLOGUE AFUA_5G02870)"/>
    <property type="match status" value="1"/>
</dbReference>
<dbReference type="PROSITE" id="PS00061">
    <property type="entry name" value="ADH_SHORT"/>
    <property type="match status" value="1"/>
</dbReference>
<dbReference type="EMBL" id="CP017147">
    <property type="protein sequence ID" value="AOO80578.1"/>
    <property type="molecule type" value="Genomic_DNA"/>
</dbReference>
<sequence length="254" mass="27041">MSAEAVYPDLAGRAALVTGGADGIGRAIVAALIRQKARVAFLDLDRERGEALAAELTEAGGTVSFQPVDLRDIAATQAAITVAREVCGPFSIGVNNAGHDERHAFETVTSDYWDDRFAVNLRPMMFVAQALAPDMRALGGGALINLSSTSWMKGSPHMIAYTTAKSAVLGFTRSLARALGSDGIRVNCVTPGWVMTERQRTRWVTPDKWDAAQQAQAIKGEILPEDIAAMVLFLASDAARMCTGQNFIVDAGTV</sequence>
<proteinExistence type="inferred from homology"/>
<feature type="domain" description="Ketoreductase" evidence="3">
    <location>
        <begin position="13"/>
        <end position="195"/>
    </location>
</feature>
<dbReference type="InterPro" id="IPR057326">
    <property type="entry name" value="KR_dom"/>
</dbReference>
<evidence type="ECO:0000256" key="1">
    <source>
        <dbReference type="ARBA" id="ARBA00006484"/>
    </source>
</evidence>
<protein>
    <submittedName>
        <fullName evidence="4">3-oxoacyl-ACP reductase</fullName>
    </submittedName>
</protein>
<reference evidence="4 5" key="1">
    <citation type="journal article" date="2015" name="Antonie Van Leeuwenhoek">
        <title>Bosea vaviloviae sp. nov., a new species of slow-growing rhizobia isolated from nodules of the relict species Vavilovia formosa (Stev.) Fed.</title>
        <authorList>
            <person name="Safronova V.I."/>
            <person name="Kuznetsova I.G."/>
            <person name="Sazanova A.L."/>
            <person name="Kimeklis A.K."/>
            <person name="Belimov A.A."/>
            <person name="Andronov E.E."/>
            <person name="Pinaev A.G."/>
            <person name="Chizhevskaya E.P."/>
            <person name="Pukhaev A.R."/>
            <person name="Popov K.P."/>
            <person name="Willems A."/>
            <person name="Tikhonovich I.A."/>
        </authorList>
    </citation>
    <scope>NUCLEOTIDE SEQUENCE [LARGE SCALE GENOMIC DNA]</scope>
    <source>
        <strain evidence="4 5">Vaf18</strain>
    </source>
</reference>
<dbReference type="FunFam" id="3.40.50.720:FF:000084">
    <property type="entry name" value="Short-chain dehydrogenase reductase"/>
    <property type="match status" value="1"/>
</dbReference>
<dbReference type="CDD" id="cd05233">
    <property type="entry name" value="SDR_c"/>
    <property type="match status" value="1"/>
</dbReference>
<dbReference type="InterPro" id="IPR002347">
    <property type="entry name" value="SDR_fam"/>
</dbReference>
<dbReference type="PRINTS" id="PR00081">
    <property type="entry name" value="GDHRDH"/>
</dbReference>
<dbReference type="GO" id="GO:0016491">
    <property type="term" value="F:oxidoreductase activity"/>
    <property type="evidence" value="ECO:0007669"/>
    <property type="project" value="UniProtKB-KW"/>
</dbReference>
<dbReference type="PANTHER" id="PTHR43639:SF1">
    <property type="entry name" value="SHORT-CHAIN DEHYDROGENASE_REDUCTASE FAMILY PROTEIN"/>
    <property type="match status" value="1"/>
</dbReference>
<evidence type="ECO:0000256" key="2">
    <source>
        <dbReference type="ARBA" id="ARBA00023002"/>
    </source>
</evidence>
<gene>
    <name evidence="4" type="ORF">BHK69_08990</name>
</gene>
<dbReference type="SMART" id="SM00822">
    <property type="entry name" value="PKS_KR"/>
    <property type="match status" value="1"/>
</dbReference>
<evidence type="ECO:0000313" key="4">
    <source>
        <dbReference type="EMBL" id="AOO80578.1"/>
    </source>
</evidence>
<keyword evidence="2" id="KW-0560">Oxidoreductase</keyword>
<organism evidence="4 5">
    <name type="scientific">Bosea vaviloviae</name>
    <dbReference type="NCBI Taxonomy" id="1526658"/>
    <lineage>
        <taxon>Bacteria</taxon>
        <taxon>Pseudomonadati</taxon>
        <taxon>Pseudomonadota</taxon>
        <taxon>Alphaproteobacteria</taxon>
        <taxon>Hyphomicrobiales</taxon>
        <taxon>Boseaceae</taxon>
        <taxon>Bosea</taxon>
    </lineage>
</organism>
<dbReference type="Gene3D" id="3.40.50.720">
    <property type="entry name" value="NAD(P)-binding Rossmann-like Domain"/>
    <property type="match status" value="1"/>
</dbReference>